<dbReference type="AlphaFoldDB" id="A0A920CRB8"/>
<feature type="signal peptide" evidence="1">
    <location>
        <begin position="1"/>
        <end position="27"/>
    </location>
</feature>
<dbReference type="RefSeq" id="WP_212978808.1">
    <property type="nucleotide sequence ID" value="NZ_BORT01000011.1"/>
</dbReference>
<organism evidence="2 3">
    <name type="scientific">Paenibacillus azoreducens</name>
    <dbReference type="NCBI Taxonomy" id="116718"/>
    <lineage>
        <taxon>Bacteria</taxon>
        <taxon>Bacillati</taxon>
        <taxon>Bacillota</taxon>
        <taxon>Bacilli</taxon>
        <taxon>Bacillales</taxon>
        <taxon>Paenibacillaceae</taxon>
        <taxon>Paenibacillus</taxon>
    </lineage>
</organism>
<reference evidence="2 3" key="1">
    <citation type="submission" date="2021-03" db="EMBL/GenBank/DDBJ databases">
        <title>Antimicrobial resistance genes in bacteria isolated from Japanese honey, and their potential for conferring macrolide and lincosamide resistance in the American foulbrood pathogen Paenibacillus larvae.</title>
        <authorList>
            <person name="Okamoto M."/>
            <person name="Kumagai M."/>
            <person name="Kanamori H."/>
            <person name="Takamatsu D."/>
        </authorList>
    </citation>
    <scope>NUCLEOTIDE SEQUENCE [LARGE SCALE GENOMIC DNA]</scope>
    <source>
        <strain evidence="2 3">J34TS1</strain>
    </source>
</reference>
<comment type="caution">
    <text evidence="2">The sequence shown here is derived from an EMBL/GenBank/DDBJ whole genome shotgun (WGS) entry which is preliminary data.</text>
</comment>
<accession>A0A920CRB8</accession>
<evidence type="ECO:0008006" key="4">
    <source>
        <dbReference type="Google" id="ProtNLM"/>
    </source>
</evidence>
<dbReference type="PROSITE" id="PS51257">
    <property type="entry name" value="PROKAR_LIPOPROTEIN"/>
    <property type="match status" value="1"/>
</dbReference>
<evidence type="ECO:0000256" key="1">
    <source>
        <dbReference type="SAM" id="SignalP"/>
    </source>
</evidence>
<evidence type="ECO:0000313" key="3">
    <source>
        <dbReference type="Proteomes" id="UP000682811"/>
    </source>
</evidence>
<proteinExistence type="predicted"/>
<protein>
    <recommendedName>
        <fullName evidence="4">Lipoprotein</fullName>
    </recommendedName>
</protein>
<dbReference type="EMBL" id="BORT01000011">
    <property type="protein sequence ID" value="GIO48100.1"/>
    <property type="molecule type" value="Genomic_DNA"/>
</dbReference>
<name>A0A920CRB8_9BACL</name>
<evidence type="ECO:0000313" key="2">
    <source>
        <dbReference type="EMBL" id="GIO48100.1"/>
    </source>
</evidence>
<keyword evidence="3" id="KW-1185">Reference proteome</keyword>
<keyword evidence="1" id="KW-0732">Signal</keyword>
<gene>
    <name evidence="2" type="ORF">J34TS1_28650</name>
</gene>
<sequence>MLPKASFKIIGMMIAACFLLTSCLQHPESVKMNVAQKKAEWPNSEVTRESVQLALEDASGDGVIGIKRAKDIQLQGANNKTVTVDLKHESKDPDRLMKEASETLIHYSKILLKNKGIGTVEICMFGNPDPYGGKSVSKETVRIAINREDLQKGQDAWKSPVENYVTIFRHASWYKIHPRLYKHLLHKEQLKTRDYLK</sequence>
<dbReference type="Proteomes" id="UP000682811">
    <property type="component" value="Unassembled WGS sequence"/>
</dbReference>
<feature type="chain" id="PRO_5039708324" description="Lipoprotein" evidence="1">
    <location>
        <begin position="28"/>
        <end position="197"/>
    </location>
</feature>